<dbReference type="InterPro" id="IPR001478">
    <property type="entry name" value="PDZ"/>
</dbReference>
<keyword evidence="3" id="KW-1185">Reference proteome</keyword>
<evidence type="ECO:0000313" key="2">
    <source>
        <dbReference type="EMBL" id="TGX41522.1"/>
    </source>
</evidence>
<dbReference type="InterPro" id="IPR036034">
    <property type="entry name" value="PDZ_sf"/>
</dbReference>
<dbReference type="Gene3D" id="2.30.42.10">
    <property type="match status" value="1"/>
</dbReference>
<dbReference type="OrthoDB" id="9938476at2"/>
<dbReference type="InterPro" id="IPR041489">
    <property type="entry name" value="PDZ_6"/>
</dbReference>
<evidence type="ECO:0000259" key="1">
    <source>
        <dbReference type="PROSITE" id="PS50106"/>
    </source>
</evidence>
<proteinExistence type="predicted"/>
<protein>
    <submittedName>
        <fullName evidence="2">PDZ domain-containing protein</fullName>
    </submittedName>
</protein>
<dbReference type="RefSeq" id="WP_135985577.1">
    <property type="nucleotide sequence ID" value="NZ_JAASQM010000003.1"/>
</dbReference>
<evidence type="ECO:0000313" key="3">
    <source>
        <dbReference type="Proteomes" id="UP000309848"/>
    </source>
</evidence>
<accession>A0A4V3QW82</accession>
<dbReference type="SMART" id="SM00228">
    <property type="entry name" value="PDZ"/>
    <property type="match status" value="1"/>
</dbReference>
<dbReference type="EMBL" id="SRXU01000005">
    <property type="protein sequence ID" value="TGX41522.1"/>
    <property type="molecule type" value="Genomic_DNA"/>
</dbReference>
<dbReference type="Proteomes" id="UP000309848">
    <property type="component" value="Unassembled WGS sequence"/>
</dbReference>
<feature type="domain" description="PDZ" evidence="1">
    <location>
        <begin position="26"/>
        <end position="118"/>
    </location>
</feature>
<reference evidence="2 3" key="1">
    <citation type="submission" date="2019-04" db="EMBL/GenBank/DDBJ databases">
        <title>Sphingomonas psychrotolerans sp. nov., isolated from soil in the Tianshan Mountains, Xinjiang, China.</title>
        <authorList>
            <person name="Luo Y."/>
            <person name="Sheng H."/>
        </authorList>
    </citation>
    <scope>NUCLEOTIDE SEQUENCE [LARGE SCALE GENOMIC DNA]</scope>
    <source>
        <strain evidence="2 3">KIS18-15</strain>
    </source>
</reference>
<name>A0A4V3QW82_9SPHN</name>
<gene>
    <name evidence="2" type="ORF">E5A74_12960</name>
</gene>
<dbReference type="AlphaFoldDB" id="A0A4V3QW82"/>
<dbReference type="SUPFAM" id="SSF50156">
    <property type="entry name" value="PDZ domain-like"/>
    <property type="match status" value="1"/>
</dbReference>
<sequence length="119" mass="12754">MTDMRPLRSLLLVIVALAAAAALWLSLAVPRHRDDRLDPLGATLMPASAAGPLLVDSLRSGGAAEQAGLRVGDRIVAVDGRAARSRRDVARALRSHRPVILHVRRAGRSFALKITSHRS</sequence>
<dbReference type="Pfam" id="PF17820">
    <property type="entry name" value="PDZ_6"/>
    <property type="match status" value="1"/>
</dbReference>
<dbReference type="PROSITE" id="PS50106">
    <property type="entry name" value="PDZ"/>
    <property type="match status" value="1"/>
</dbReference>
<comment type="caution">
    <text evidence="2">The sequence shown here is derived from an EMBL/GenBank/DDBJ whole genome shotgun (WGS) entry which is preliminary data.</text>
</comment>
<organism evidence="2 3">
    <name type="scientific">Sphingomonas naasensis</name>
    <dbReference type="NCBI Taxonomy" id="1344951"/>
    <lineage>
        <taxon>Bacteria</taxon>
        <taxon>Pseudomonadati</taxon>
        <taxon>Pseudomonadota</taxon>
        <taxon>Alphaproteobacteria</taxon>
        <taxon>Sphingomonadales</taxon>
        <taxon>Sphingomonadaceae</taxon>
        <taxon>Sphingomonas</taxon>
    </lineage>
</organism>